<dbReference type="STRING" id="1802312.A3C06_03970"/>
<dbReference type="SUPFAM" id="SSF50486">
    <property type="entry name" value="FMT C-terminal domain-like"/>
    <property type="match status" value="1"/>
</dbReference>
<evidence type="ECO:0000256" key="4">
    <source>
        <dbReference type="ARBA" id="ARBA00022917"/>
    </source>
</evidence>
<dbReference type="PANTHER" id="PTHR11138:SF5">
    <property type="entry name" value="METHIONYL-TRNA FORMYLTRANSFERASE, MITOCHONDRIAL"/>
    <property type="match status" value="1"/>
</dbReference>
<dbReference type="InterPro" id="IPR036477">
    <property type="entry name" value="Formyl_transf_N_sf"/>
</dbReference>
<protein>
    <recommendedName>
        <fullName evidence="2">methionyl-tRNA formyltransferase</fullName>
        <ecNumber evidence="2">2.1.2.9</ecNumber>
    </recommendedName>
</protein>
<dbReference type="GO" id="GO:0004479">
    <property type="term" value="F:methionyl-tRNA formyltransferase activity"/>
    <property type="evidence" value="ECO:0007669"/>
    <property type="project" value="UniProtKB-EC"/>
</dbReference>
<dbReference type="EC" id="2.1.2.9" evidence="2"/>
<evidence type="ECO:0000313" key="8">
    <source>
        <dbReference type="Proteomes" id="UP000177565"/>
    </source>
</evidence>
<proteinExistence type="inferred from homology"/>
<dbReference type="InterPro" id="IPR041711">
    <property type="entry name" value="Met-tRNA-FMT_N"/>
</dbReference>
<keyword evidence="4" id="KW-0648">Protein biosynthesis</keyword>
<dbReference type="Pfam" id="PF00551">
    <property type="entry name" value="Formyl_trans_N"/>
    <property type="match status" value="1"/>
</dbReference>
<reference evidence="7 8" key="1">
    <citation type="journal article" date="2016" name="Nat. Commun.">
        <title>Thousands of microbial genomes shed light on interconnected biogeochemical processes in an aquifer system.</title>
        <authorList>
            <person name="Anantharaman K."/>
            <person name="Brown C.T."/>
            <person name="Hug L.A."/>
            <person name="Sharon I."/>
            <person name="Castelle C.J."/>
            <person name="Probst A.J."/>
            <person name="Thomas B.C."/>
            <person name="Singh A."/>
            <person name="Wilkins M.J."/>
            <person name="Karaoz U."/>
            <person name="Brodie E.L."/>
            <person name="Williams K.H."/>
            <person name="Hubbard S.S."/>
            <person name="Banfield J.F."/>
        </authorList>
    </citation>
    <scope>NUCLEOTIDE SEQUENCE [LARGE SCALE GENOMIC DNA]</scope>
</reference>
<feature type="domain" description="Formyl transferase N-terminal" evidence="5">
    <location>
        <begin position="16"/>
        <end position="179"/>
    </location>
</feature>
<dbReference type="InterPro" id="IPR005793">
    <property type="entry name" value="Formyl_trans_C"/>
</dbReference>
<evidence type="ECO:0000256" key="3">
    <source>
        <dbReference type="ARBA" id="ARBA00022679"/>
    </source>
</evidence>
<feature type="domain" description="Formyl transferase C-terminal" evidence="6">
    <location>
        <begin position="203"/>
        <end position="251"/>
    </location>
</feature>
<dbReference type="Proteomes" id="UP000177565">
    <property type="component" value="Unassembled WGS sequence"/>
</dbReference>
<evidence type="ECO:0000256" key="1">
    <source>
        <dbReference type="ARBA" id="ARBA00010699"/>
    </source>
</evidence>
<dbReference type="Gene3D" id="3.40.50.12230">
    <property type="match status" value="1"/>
</dbReference>
<dbReference type="GO" id="GO:0005829">
    <property type="term" value="C:cytosol"/>
    <property type="evidence" value="ECO:0007669"/>
    <property type="project" value="TreeGrafter"/>
</dbReference>
<keyword evidence="3" id="KW-0808">Transferase</keyword>
<evidence type="ECO:0000256" key="2">
    <source>
        <dbReference type="ARBA" id="ARBA00012261"/>
    </source>
</evidence>
<evidence type="ECO:0000259" key="6">
    <source>
        <dbReference type="Pfam" id="PF02911"/>
    </source>
</evidence>
<dbReference type="EMBL" id="MHRQ01000010">
    <property type="protein sequence ID" value="OHA27222.1"/>
    <property type="molecule type" value="Genomic_DNA"/>
</dbReference>
<organism evidence="7 8">
    <name type="scientific">Candidatus Taylorbacteria bacterium RIFCSPHIGHO2_02_FULL_46_13</name>
    <dbReference type="NCBI Taxonomy" id="1802312"/>
    <lineage>
        <taxon>Bacteria</taxon>
        <taxon>Candidatus Tayloriibacteriota</taxon>
    </lineage>
</organism>
<comment type="similarity">
    <text evidence="1">Belongs to the Fmt family.</text>
</comment>
<sequence length="279" mass="30973">MTPHIIFFGNSKYSVIDAQALKEHYGLSAVVTIPDRTDSHKKLAPSPVKLFAQKLNIPLLEADKLTPDIIEQIKIYKPDFLVVADYGLILPKTLLSVPIKTALNIHHSLLPKYRGPAPAPAAIVNGDEVSGVSVIIMTDKVDAGDIVAQIPYTLTDDETTDSLLTKLNTLGSHAIIEVIEQYLTETIHPIKQDETKATFTKYMTRQDGLIDLSADAVLNWRKIRAYGDWPGTYFIATSKGKEIKVKIKSADFKNGVLSILKVTPENKREMSYEDFLRGL</sequence>
<dbReference type="PANTHER" id="PTHR11138">
    <property type="entry name" value="METHIONYL-TRNA FORMYLTRANSFERASE"/>
    <property type="match status" value="1"/>
</dbReference>
<gene>
    <name evidence="7" type="ORF">A3C06_03970</name>
</gene>
<accession>A0A1G2MVY9</accession>
<dbReference type="Pfam" id="PF02911">
    <property type="entry name" value="Formyl_trans_C"/>
    <property type="match status" value="1"/>
</dbReference>
<comment type="caution">
    <text evidence="7">The sequence shown here is derived from an EMBL/GenBank/DDBJ whole genome shotgun (WGS) entry which is preliminary data.</text>
</comment>
<dbReference type="CDD" id="cd08646">
    <property type="entry name" value="FMT_core_Met-tRNA-FMT_N"/>
    <property type="match status" value="1"/>
</dbReference>
<dbReference type="InterPro" id="IPR002376">
    <property type="entry name" value="Formyl_transf_N"/>
</dbReference>
<dbReference type="SUPFAM" id="SSF53328">
    <property type="entry name" value="Formyltransferase"/>
    <property type="match status" value="1"/>
</dbReference>
<evidence type="ECO:0000259" key="5">
    <source>
        <dbReference type="Pfam" id="PF00551"/>
    </source>
</evidence>
<name>A0A1G2MVY9_9BACT</name>
<evidence type="ECO:0000313" key="7">
    <source>
        <dbReference type="EMBL" id="OHA27222.1"/>
    </source>
</evidence>
<dbReference type="AlphaFoldDB" id="A0A1G2MVY9"/>
<dbReference type="InterPro" id="IPR011034">
    <property type="entry name" value="Formyl_transferase-like_C_sf"/>
</dbReference>